<evidence type="ECO:0000256" key="1">
    <source>
        <dbReference type="ARBA" id="ARBA00022603"/>
    </source>
</evidence>
<dbReference type="InterPro" id="IPR023267">
    <property type="entry name" value="RCMT"/>
</dbReference>
<organism evidence="6 7">
    <name type="scientific">Pyrolobus fumarii (strain DSM 11204 / 1A)</name>
    <dbReference type="NCBI Taxonomy" id="694429"/>
    <lineage>
        <taxon>Archaea</taxon>
        <taxon>Thermoproteota</taxon>
        <taxon>Thermoprotei</taxon>
        <taxon>Desulfurococcales</taxon>
        <taxon>Pyrodictiaceae</taxon>
        <taxon>Pyrolobus</taxon>
    </lineage>
</organism>
<keyword evidence="7" id="KW-1185">Reference proteome</keyword>
<dbReference type="PROSITE" id="PS51686">
    <property type="entry name" value="SAM_MT_RSMB_NOP"/>
    <property type="match status" value="1"/>
</dbReference>
<dbReference type="EMBL" id="CP002838">
    <property type="protein sequence ID" value="AEM38532.1"/>
    <property type="molecule type" value="Genomic_DNA"/>
</dbReference>
<keyword evidence="3" id="KW-0949">S-adenosyl-L-methionine</keyword>
<evidence type="ECO:0000256" key="2">
    <source>
        <dbReference type="ARBA" id="ARBA00022679"/>
    </source>
</evidence>
<dbReference type="InParanoid" id="G0EHF7"/>
<accession>G0EHF7</accession>
<keyword evidence="4" id="KW-0694">RNA-binding</keyword>
<dbReference type="Proteomes" id="UP000001037">
    <property type="component" value="Chromosome"/>
</dbReference>
<keyword evidence="1" id="KW-0489">Methyltransferase</keyword>
<dbReference type="GeneID" id="11139128"/>
<evidence type="ECO:0000259" key="5">
    <source>
        <dbReference type="PROSITE" id="PS51686"/>
    </source>
</evidence>
<dbReference type="OrthoDB" id="14725at2157"/>
<dbReference type="InterPro" id="IPR049560">
    <property type="entry name" value="MeTrfase_RsmB-F_NOP2_cat"/>
</dbReference>
<dbReference type="GO" id="GO:0003723">
    <property type="term" value="F:RNA binding"/>
    <property type="evidence" value="ECO:0007669"/>
    <property type="project" value="UniProtKB-KW"/>
</dbReference>
<evidence type="ECO:0000256" key="3">
    <source>
        <dbReference type="ARBA" id="ARBA00022691"/>
    </source>
</evidence>
<dbReference type="STRING" id="694429.Pyrfu_0663"/>
<gene>
    <name evidence="6" type="ordered locus">Pyrfu_0663</name>
</gene>
<evidence type="ECO:0000313" key="7">
    <source>
        <dbReference type="Proteomes" id="UP000001037"/>
    </source>
</evidence>
<name>G0EHF7_PYRF1</name>
<dbReference type="PRINTS" id="PR02008">
    <property type="entry name" value="RCMTFAMILY"/>
</dbReference>
<dbReference type="eggNOG" id="arCOG00974">
    <property type="taxonomic scope" value="Archaea"/>
</dbReference>
<dbReference type="Gene3D" id="1.10.940.10">
    <property type="entry name" value="NusB-like"/>
    <property type="match status" value="1"/>
</dbReference>
<dbReference type="GO" id="GO:0030488">
    <property type="term" value="P:tRNA methylation"/>
    <property type="evidence" value="ECO:0007669"/>
    <property type="project" value="TreeGrafter"/>
</dbReference>
<dbReference type="KEGG" id="pfm:Pyrfu_0663"/>
<dbReference type="HOGENOM" id="CLU_005316_0_1_2"/>
<feature type="domain" description="SAM-dependent MTase RsmB/NOP-type" evidence="5">
    <location>
        <begin position="164"/>
        <end position="438"/>
    </location>
</feature>
<dbReference type="AlphaFoldDB" id="G0EHF7"/>
<proteinExistence type="predicted"/>
<dbReference type="InterPro" id="IPR029063">
    <property type="entry name" value="SAM-dependent_MTases_sf"/>
</dbReference>
<dbReference type="PANTHER" id="PTHR22807:SF74">
    <property type="entry name" value="TRNA (CYTOSINE(48)-C(5))-METHYLTRANSFERASE"/>
    <property type="match status" value="1"/>
</dbReference>
<dbReference type="Gene3D" id="3.40.50.150">
    <property type="entry name" value="Vaccinia Virus protein VP39"/>
    <property type="match status" value="1"/>
</dbReference>
<dbReference type="CDD" id="cd02440">
    <property type="entry name" value="AdoMet_MTases"/>
    <property type="match status" value="1"/>
</dbReference>
<dbReference type="RefSeq" id="WP_014026209.1">
    <property type="nucleotide sequence ID" value="NC_015931.1"/>
</dbReference>
<keyword evidence="2" id="KW-0808">Transferase</keyword>
<dbReference type="GO" id="GO:0016428">
    <property type="term" value="F:tRNA (cytidine-5-)-methyltransferase activity"/>
    <property type="evidence" value="ECO:0007669"/>
    <property type="project" value="TreeGrafter"/>
</dbReference>
<dbReference type="InterPro" id="IPR035926">
    <property type="entry name" value="NusB-like_sf"/>
</dbReference>
<reference evidence="6 7" key="1">
    <citation type="journal article" date="2011" name="Stand. Genomic Sci.">
        <title>Complete genome sequence of the hyperthermophilic chemolithoautotroph Pyrolobus fumarii type strain (1A).</title>
        <authorList>
            <person name="Anderson I."/>
            <person name="Goker M."/>
            <person name="Nolan M."/>
            <person name="Lucas S."/>
            <person name="Hammon N."/>
            <person name="Deshpande S."/>
            <person name="Cheng J.F."/>
            <person name="Tapia R."/>
            <person name="Han C."/>
            <person name="Goodwin L."/>
            <person name="Pitluck S."/>
            <person name="Huntemann M."/>
            <person name="Liolios K."/>
            <person name="Ivanova N."/>
            <person name="Pagani I."/>
            <person name="Mavromatis K."/>
            <person name="Ovchinikova G."/>
            <person name="Pati A."/>
            <person name="Chen A."/>
            <person name="Palaniappan K."/>
            <person name="Land M."/>
            <person name="Hauser L."/>
            <person name="Brambilla E.M."/>
            <person name="Huber H."/>
            <person name="Yasawong M."/>
            <person name="Rohde M."/>
            <person name="Spring S."/>
            <person name="Abt B."/>
            <person name="Sikorski J."/>
            <person name="Wirth R."/>
            <person name="Detter J.C."/>
            <person name="Woyke T."/>
            <person name="Bristow J."/>
            <person name="Eisen J.A."/>
            <person name="Markowitz V."/>
            <person name="Hugenholtz P."/>
            <person name="Kyrpides N.C."/>
            <person name="Klenk H.P."/>
            <person name="Lapidus A."/>
        </authorList>
    </citation>
    <scope>NUCLEOTIDE SEQUENCE [LARGE SCALE GENOMIC DNA]</scope>
    <source>
        <strain evidence="7">DSM 11204 / 1A</strain>
    </source>
</reference>
<evidence type="ECO:0000256" key="4">
    <source>
        <dbReference type="ARBA" id="ARBA00022884"/>
    </source>
</evidence>
<evidence type="ECO:0000313" key="6">
    <source>
        <dbReference type="EMBL" id="AEM38532.1"/>
    </source>
</evidence>
<dbReference type="InterPro" id="IPR001678">
    <property type="entry name" value="MeTrfase_RsmB-F_NOP2_dom"/>
</dbReference>
<dbReference type="PANTHER" id="PTHR22807">
    <property type="entry name" value="NOP2 YEAST -RELATED NOL1/NOP2/FMU SUN DOMAIN-CONTAINING"/>
    <property type="match status" value="1"/>
</dbReference>
<dbReference type="Pfam" id="PF01189">
    <property type="entry name" value="Methyltr_RsmB-F"/>
    <property type="match status" value="1"/>
</dbReference>
<protein>
    <submittedName>
        <fullName evidence="6">Fmu (Sun) domain protein</fullName>
    </submittedName>
</protein>
<dbReference type="SUPFAM" id="SSF53335">
    <property type="entry name" value="S-adenosyl-L-methionine-dependent methyltransferases"/>
    <property type="match status" value="1"/>
</dbReference>
<sequence>MPTSWRLTAVAVHLSLLEMERVKPAAWAARRVLKRLGLAGKPVDRFVTGVVTGVARSIGLVDRVCERLWPGVCQGNPRARAALRALVYIALIDDKMRGVAREKLLEELSRIATKTAGISDPLGRLRGVKLEDVADPVEARWRVARWIYEGLVEAWGRDEAESILGWFSGGRSIHWLRVNTLRVDDPERVIGAVLGSARGRASVSRRVPNVVAVRGPLPQPVTHMLDEGILVAQDESAAAAPYLLRPKPRETIVDMCAAPGGKTSLLAEITRLRARIVSVEVSASRARAMRERLERLGADNVEVLVMDGRRAPEELGEGIADAVLLDPPCTSTGVLDKSPDARWQEPEALERLSRLQWELLEASWRLLRRGGRLLYVTCSLLPEENEEIIKRFLAEHPEARLEPLHSPYEPSPLLPGAMRAWPHRHETGGMFYALLWKR</sequence>